<dbReference type="InterPro" id="IPR001666">
    <property type="entry name" value="PI_transfer"/>
</dbReference>
<dbReference type="PANTHER" id="PTHR10658">
    <property type="entry name" value="PHOSPHATIDYLINOSITOL TRANSFER PROTEIN"/>
    <property type="match status" value="1"/>
</dbReference>
<evidence type="ECO:0000313" key="3">
    <source>
        <dbReference type="Proteomes" id="UP001529510"/>
    </source>
</evidence>
<sequence>AHLRPACQQVYNLFHPADPSASRLEPLLEKRFHLMPPFSVPRYQRFPLGDG</sequence>
<dbReference type="EMBL" id="JAMKFB020000010">
    <property type="protein sequence ID" value="KAL0183232.1"/>
    <property type="molecule type" value="Genomic_DNA"/>
</dbReference>
<dbReference type="Proteomes" id="UP001529510">
    <property type="component" value="Unassembled WGS sequence"/>
</dbReference>
<feature type="domain" description="DDHD" evidence="1">
    <location>
        <begin position="1"/>
        <end position="51"/>
    </location>
</feature>
<protein>
    <recommendedName>
        <fullName evidence="1">DDHD domain-containing protein</fullName>
    </recommendedName>
</protein>
<accession>A0ABD0QAJ2</accession>
<feature type="non-terminal residue" evidence="2">
    <location>
        <position position="1"/>
    </location>
</feature>
<dbReference type="Pfam" id="PF02862">
    <property type="entry name" value="DDHD"/>
    <property type="match status" value="1"/>
</dbReference>
<keyword evidence="3" id="KW-1185">Reference proteome</keyword>
<name>A0ABD0QAJ2_CIRMR</name>
<dbReference type="PANTHER" id="PTHR10658:SF84">
    <property type="entry name" value="MEMBRANE-ASSOCIATED PHOSPHATIDYLINOSITOL TRANSFER PROTEIN 2"/>
    <property type="match status" value="1"/>
</dbReference>
<gene>
    <name evidence="2" type="ORF">M9458_022607</name>
</gene>
<evidence type="ECO:0000259" key="1">
    <source>
        <dbReference type="PROSITE" id="PS51043"/>
    </source>
</evidence>
<dbReference type="InterPro" id="IPR004177">
    <property type="entry name" value="DDHD_dom"/>
</dbReference>
<organism evidence="2 3">
    <name type="scientific">Cirrhinus mrigala</name>
    <name type="common">Mrigala</name>
    <dbReference type="NCBI Taxonomy" id="683832"/>
    <lineage>
        <taxon>Eukaryota</taxon>
        <taxon>Metazoa</taxon>
        <taxon>Chordata</taxon>
        <taxon>Craniata</taxon>
        <taxon>Vertebrata</taxon>
        <taxon>Euteleostomi</taxon>
        <taxon>Actinopterygii</taxon>
        <taxon>Neopterygii</taxon>
        <taxon>Teleostei</taxon>
        <taxon>Ostariophysi</taxon>
        <taxon>Cypriniformes</taxon>
        <taxon>Cyprinidae</taxon>
        <taxon>Labeoninae</taxon>
        <taxon>Labeonini</taxon>
        <taxon>Cirrhinus</taxon>
    </lineage>
</organism>
<feature type="non-terminal residue" evidence="2">
    <location>
        <position position="51"/>
    </location>
</feature>
<evidence type="ECO:0000313" key="2">
    <source>
        <dbReference type="EMBL" id="KAL0183232.1"/>
    </source>
</evidence>
<dbReference type="AlphaFoldDB" id="A0ABD0QAJ2"/>
<proteinExistence type="predicted"/>
<comment type="caution">
    <text evidence="2">The sequence shown here is derived from an EMBL/GenBank/DDBJ whole genome shotgun (WGS) entry which is preliminary data.</text>
</comment>
<dbReference type="PROSITE" id="PS51043">
    <property type="entry name" value="DDHD"/>
    <property type="match status" value="1"/>
</dbReference>
<reference evidence="2 3" key="1">
    <citation type="submission" date="2024-05" db="EMBL/GenBank/DDBJ databases">
        <title>Genome sequencing and assembly of Indian major carp, Cirrhinus mrigala (Hamilton, 1822).</title>
        <authorList>
            <person name="Mohindra V."/>
            <person name="Chowdhury L.M."/>
            <person name="Lal K."/>
            <person name="Jena J.K."/>
        </authorList>
    </citation>
    <scope>NUCLEOTIDE SEQUENCE [LARGE SCALE GENOMIC DNA]</scope>
    <source>
        <strain evidence="2">CM1030</strain>
        <tissue evidence="2">Blood</tissue>
    </source>
</reference>